<evidence type="ECO:0000313" key="2">
    <source>
        <dbReference type="EMBL" id="GBF57529.1"/>
    </source>
</evidence>
<proteinExistence type="predicted"/>
<feature type="chain" id="PRO_5015198099" description="Lipoprotein" evidence="1">
    <location>
        <begin position="20"/>
        <end position="256"/>
    </location>
</feature>
<dbReference type="EMBL" id="BFBR01000003">
    <property type="protein sequence ID" value="GBF57529.1"/>
    <property type="molecule type" value="Genomic_DNA"/>
</dbReference>
<protein>
    <recommendedName>
        <fullName evidence="4">Lipoprotein</fullName>
    </recommendedName>
</protein>
<sequence length="256" mass="28458">MRSYLIGVVFLAASLTSCSGESAHVTATPEYTLDLCAWKPGYQSTRYFDPGILTPVIADIQESLKSNVSRVQKAPPASVGPWKQHVDKSLTVARDAGMDLGYYADVRKIGLADLSGIEIAPQSQISVRLVIGSPELNRETSRDWLNIFDELNQPSLYALSQTSMSTIEGTWRFHQEKEVSPTFGGLRPYIMSPEHLWRCMVAQEGQNIMAGYWVSCDLFYPHLQTFAQVGFERPLLCHTPEIASKVDALIQKIASD</sequence>
<comment type="caution">
    <text evidence="2">The sequence shown here is derived from an EMBL/GenBank/DDBJ whole genome shotgun (WGS) entry which is preliminary data.</text>
</comment>
<gene>
    <name evidence="2" type="ORF">PbB2_01196</name>
</gene>
<evidence type="ECO:0000313" key="3">
    <source>
        <dbReference type="Proteomes" id="UP000245086"/>
    </source>
</evidence>
<organism evidence="2 3">
    <name type="scientific">Candidatus Phycosocius bacilliformis</name>
    <dbReference type="NCBI Taxonomy" id="1445552"/>
    <lineage>
        <taxon>Bacteria</taxon>
        <taxon>Pseudomonadati</taxon>
        <taxon>Pseudomonadota</taxon>
        <taxon>Alphaproteobacteria</taxon>
        <taxon>Caulobacterales</taxon>
        <taxon>Caulobacterales incertae sedis</taxon>
        <taxon>Candidatus Phycosocius</taxon>
    </lineage>
</organism>
<dbReference type="RefSeq" id="WP_108984411.1">
    <property type="nucleotide sequence ID" value="NZ_BFBR01000003.1"/>
</dbReference>
<dbReference type="Proteomes" id="UP000245086">
    <property type="component" value="Unassembled WGS sequence"/>
</dbReference>
<evidence type="ECO:0008006" key="4">
    <source>
        <dbReference type="Google" id="ProtNLM"/>
    </source>
</evidence>
<dbReference type="PROSITE" id="PS51257">
    <property type="entry name" value="PROKAR_LIPOPROTEIN"/>
    <property type="match status" value="1"/>
</dbReference>
<evidence type="ECO:0000256" key="1">
    <source>
        <dbReference type="SAM" id="SignalP"/>
    </source>
</evidence>
<reference evidence="2 3" key="1">
    <citation type="journal article" date="2018" name="Genome Announc.">
        <title>Draft Genome Sequence of "Candidatus Phycosocius bacilliformis," an Alphaproteobacterial Ectosymbiont of the Hydrocarbon-Producing Green Alga Botryococcus braunii.</title>
        <authorList>
            <person name="Tanabe Y."/>
            <person name="Yamaguchi H."/>
            <person name="Watanabe M.M."/>
        </authorList>
    </citation>
    <scope>NUCLEOTIDE SEQUENCE [LARGE SCALE GENOMIC DNA]</scope>
    <source>
        <strain evidence="2 3">BOTRYCO-2</strain>
    </source>
</reference>
<name>A0A2P2E8Y1_9PROT</name>
<feature type="signal peptide" evidence="1">
    <location>
        <begin position="1"/>
        <end position="19"/>
    </location>
</feature>
<keyword evidence="1" id="KW-0732">Signal</keyword>
<accession>A0A2P2E8Y1</accession>
<dbReference type="AlphaFoldDB" id="A0A2P2E8Y1"/>
<keyword evidence="3" id="KW-1185">Reference proteome</keyword>